<sequence length="229" mass="26297">MGKGYSDKICCCVPTRIGVLMVSLIIFSIYLVLTILMFVYKQDLQSWSTLQQNVDTPLTVEAFNGVFDGFATIFIAYFAVSLFGTISIILQHRRMVRIYHVANWFFVLLLLTVTVAFWTYFKVKQDGYVNDCQDLHNIRNNITSDPFYTSIQVPGKQIVAGGSDKSECIQFIRRLVIASGVLTFVCNILQLYWARSIGVYATSLKKHYQHKRLQVQDEDDDLIMSTRRD</sequence>
<proteinExistence type="predicted"/>
<feature type="transmembrane region" description="Helical" evidence="1">
    <location>
        <begin position="171"/>
        <end position="193"/>
    </location>
</feature>
<gene>
    <name evidence="2" type="ORF">MAM1_0049d03304</name>
</gene>
<name>A0A0C9M9E9_9FUNG</name>
<organism evidence="2">
    <name type="scientific">Mucor ambiguus</name>
    <dbReference type="NCBI Taxonomy" id="91626"/>
    <lineage>
        <taxon>Eukaryota</taxon>
        <taxon>Fungi</taxon>
        <taxon>Fungi incertae sedis</taxon>
        <taxon>Mucoromycota</taxon>
        <taxon>Mucoromycotina</taxon>
        <taxon>Mucoromycetes</taxon>
        <taxon>Mucorales</taxon>
        <taxon>Mucorineae</taxon>
        <taxon>Mucoraceae</taxon>
        <taxon>Mucor</taxon>
    </lineage>
</organism>
<feature type="transmembrane region" description="Helical" evidence="1">
    <location>
        <begin position="102"/>
        <end position="121"/>
    </location>
</feature>
<dbReference type="OrthoDB" id="3239304at2759"/>
<dbReference type="Proteomes" id="UP000053815">
    <property type="component" value="Unassembled WGS sequence"/>
</dbReference>
<feature type="transmembrane region" description="Helical" evidence="1">
    <location>
        <begin position="70"/>
        <end position="90"/>
    </location>
</feature>
<keyword evidence="1" id="KW-1133">Transmembrane helix</keyword>
<dbReference type="AlphaFoldDB" id="A0A0C9M9E9"/>
<protein>
    <submittedName>
        <fullName evidence="2">Uncharacterized protein</fullName>
    </submittedName>
</protein>
<evidence type="ECO:0000256" key="1">
    <source>
        <dbReference type="SAM" id="Phobius"/>
    </source>
</evidence>
<dbReference type="EMBL" id="DF836338">
    <property type="protein sequence ID" value="GAN03849.1"/>
    <property type="molecule type" value="Genomic_DNA"/>
</dbReference>
<accession>A0A0C9M9E9</accession>
<keyword evidence="1" id="KW-0812">Transmembrane</keyword>
<evidence type="ECO:0000313" key="3">
    <source>
        <dbReference type="Proteomes" id="UP000053815"/>
    </source>
</evidence>
<evidence type="ECO:0000313" key="2">
    <source>
        <dbReference type="EMBL" id="GAN03849.1"/>
    </source>
</evidence>
<feature type="transmembrane region" description="Helical" evidence="1">
    <location>
        <begin position="20"/>
        <end position="40"/>
    </location>
</feature>
<keyword evidence="1" id="KW-0472">Membrane</keyword>
<keyword evidence="3" id="KW-1185">Reference proteome</keyword>
<reference evidence="2" key="1">
    <citation type="submission" date="2014-09" db="EMBL/GenBank/DDBJ databases">
        <title>Draft genome sequence of an oleaginous Mucoromycotina fungus Mucor ambiguus NBRC6742.</title>
        <authorList>
            <person name="Takeda I."/>
            <person name="Yamane N."/>
            <person name="Morita T."/>
            <person name="Tamano K."/>
            <person name="Machida M."/>
            <person name="Baker S."/>
            <person name="Koike H."/>
        </authorList>
    </citation>
    <scope>NUCLEOTIDE SEQUENCE</scope>
    <source>
        <strain evidence="2">NBRC 6742</strain>
    </source>
</reference>